<dbReference type="SMART" id="SM01383">
    <property type="entry name" value="Ribosomal_L2"/>
    <property type="match status" value="1"/>
</dbReference>
<evidence type="ECO:0000259" key="6">
    <source>
        <dbReference type="SMART" id="SM01382"/>
    </source>
</evidence>
<dbReference type="STRING" id="74969.FAD_0161"/>
<dbReference type="InterPro" id="IPR023672">
    <property type="entry name" value="Ribosomal_uL2_arc_euk"/>
</dbReference>
<organism evidence="8 9">
    <name type="scientific">Ferroplasma acidiphilum</name>
    <dbReference type="NCBI Taxonomy" id="74969"/>
    <lineage>
        <taxon>Archaea</taxon>
        <taxon>Methanobacteriati</taxon>
        <taxon>Thermoplasmatota</taxon>
        <taxon>Thermoplasmata</taxon>
        <taxon>Thermoplasmatales</taxon>
        <taxon>Ferroplasmaceae</taxon>
        <taxon>Ferroplasma</taxon>
    </lineage>
</organism>
<comment type="similarity">
    <text evidence="1">Belongs to the universal ribosomal protein uL2 family.</text>
</comment>
<sequence length="232" mass="24785">MGKHIVAQRRGHGSLTYRSPSHRHLAEIKHLSNGNYSIDDIIQAPGRNAPLLSLKNEQNEISYMIAFNGAFKGQKLYAGEVGNSNNGTTTTLSKIEDGTYVYNIENHPGDGGKFCRTAGSSGLIISHGNSVSIKLPSGKTRELNPNCKATVGVVAGSGARDIPILKAGKHIKYLQSKAKRPYTVRGVAMNAVNHPHGGGNHQHVGGPSTVARGSPPGAKVGRLSPKRRDKKW</sequence>
<dbReference type="PANTHER" id="PTHR13691:SF16">
    <property type="entry name" value="LARGE RIBOSOMAL SUBUNIT PROTEIN UL2"/>
    <property type="match status" value="1"/>
</dbReference>
<proteinExistence type="inferred from homology"/>
<dbReference type="EMBL" id="CP015363">
    <property type="protein sequence ID" value="ARD84091.1"/>
    <property type="molecule type" value="Genomic_DNA"/>
</dbReference>
<reference evidence="8 9" key="1">
    <citation type="submission" date="2011-10" db="EMBL/GenBank/DDBJ databases">
        <title>Metabolic and evolutionary patterns in the extreme acidophile Ferroplasma acidiphilum.</title>
        <authorList>
            <person name="Golyshina O.V."/>
            <person name="Kozyavkin S.A."/>
            <person name="Tatusov R.L."/>
            <person name="Slesarev A.I."/>
            <person name="Golyshin P.N."/>
        </authorList>
    </citation>
    <scope>NUCLEOTIDE SEQUENCE [LARGE SCALE GENOMIC DNA]</scope>
    <source>
        <strain evidence="9">Y</strain>
    </source>
</reference>
<keyword evidence="9" id="KW-1185">Reference proteome</keyword>
<dbReference type="SUPFAM" id="SSF50104">
    <property type="entry name" value="Translation proteins SH3-like domain"/>
    <property type="match status" value="1"/>
</dbReference>
<dbReference type="SUPFAM" id="SSF50249">
    <property type="entry name" value="Nucleic acid-binding proteins"/>
    <property type="match status" value="1"/>
</dbReference>
<evidence type="ECO:0000256" key="5">
    <source>
        <dbReference type="SAM" id="MobiDB-lite"/>
    </source>
</evidence>
<dbReference type="GO" id="GO:0002181">
    <property type="term" value="P:cytoplasmic translation"/>
    <property type="evidence" value="ECO:0007669"/>
    <property type="project" value="TreeGrafter"/>
</dbReference>
<dbReference type="Gene3D" id="2.30.30.30">
    <property type="match status" value="1"/>
</dbReference>
<dbReference type="NCBIfam" id="NF007180">
    <property type="entry name" value="PRK09612.1"/>
    <property type="match status" value="1"/>
</dbReference>
<dbReference type="KEGG" id="fai:FAD_0161"/>
<dbReference type="InterPro" id="IPR022666">
    <property type="entry name" value="Ribosomal_uL2_RNA-bd_dom"/>
</dbReference>
<accession>A0A1V0N1X6</accession>
<dbReference type="Proteomes" id="UP000192050">
    <property type="component" value="Chromosome"/>
</dbReference>
<dbReference type="GeneID" id="16025310"/>
<dbReference type="GO" id="GO:0022625">
    <property type="term" value="C:cytosolic large ribosomal subunit"/>
    <property type="evidence" value="ECO:0007669"/>
    <property type="project" value="TreeGrafter"/>
</dbReference>
<protein>
    <recommendedName>
        <fullName evidence="4">50S ribosomal protein L2</fullName>
    </recommendedName>
</protein>
<dbReference type="Gene3D" id="2.40.50.140">
    <property type="entry name" value="Nucleic acid-binding proteins"/>
    <property type="match status" value="1"/>
</dbReference>
<dbReference type="RefSeq" id="WP_009887166.1">
    <property type="nucleotide sequence ID" value="NZ_CP015363.1"/>
</dbReference>
<dbReference type="InterPro" id="IPR008991">
    <property type="entry name" value="Translation_prot_SH3-like_sf"/>
</dbReference>
<dbReference type="Pfam" id="PF03947">
    <property type="entry name" value="Ribosomal_L2_C"/>
    <property type="match status" value="1"/>
</dbReference>
<feature type="domain" description="Large ribosomal subunit protein uL2 C-terminal" evidence="6">
    <location>
        <begin position="84"/>
        <end position="216"/>
    </location>
</feature>
<feature type="region of interest" description="Disordered" evidence="5">
    <location>
        <begin position="195"/>
        <end position="232"/>
    </location>
</feature>
<evidence type="ECO:0000259" key="7">
    <source>
        <dbReference type="SMART" id="SM01383"/>
    </source>
</evidence>
<feature type="domain" description="Large ribosomal subunit protein uL2 RNA-binding" evidence="7">
    <location>
        <begin position="11"/>
        <end position="78"/>
    </location>
</feature>
<dbReference type="InterPro" id="IPR014722">
    <property type="entry name" value="Rib_uL2_dom2"/>
</dbReference>
<gene>
    <name evidence="8" type="ORF">FAD_0161</name>
</gene>
<dbReference type="GO" id="GO:0003723">
    <property type="term" value="F:RNA binding"/>
    <property type="evidence" value="ECO:0007669"/>
    <property type="project" value="InterPro"/>
</dbReference>
<dbReference type="InterPro" id="IPR014726">
    <property type="entry name" value="Ribosomal_uL2_dom3"/>
</dbReference>
<evidence type="ECO:0000256" key="4">
    <source>
        <dbReference type="ARBA" id="ARBA00035459"/>
    </source>
</evidence>
<name>A0A1V0N1X6_9ARCH</name>
<dbReference type="Gene3D" id="4.10.950.10">
    <property type="entry name" value="Ribosomal protein L2, domain 3"/>
    <property type="match status" value="1"/>
</dbReference>
<keyword evidence="2 8" id="KW-0689">Ribosomal protein</keyword>
<evidence type="ECO:0000256" key="3">
    <source>
        <dbReference type="ARBA" id="ARBA00023274"/>
    </source>
</evidence>
<evidence type="ECO:0000313" key="9">
    <source>
        <dbReference type="Proteomes" id="UP000192050"/>
    </source>
</evidence>
<dbReference type="OrthoDB" id="5987at2157"/>
<dbReference type="PANTHER" id="PTHR13691">
    <property type="entry name" value="RIBOSOMAL PROTEIN L2"/>
    <property type="match status" value="1"/>
</dbReference>
<dbReference type="AlphaFoldDB" id="A0A1V0N1X6"/>
<dbReference type="InterPro" id="IPR002171">
    <property type="entry name" value="Ribosomal_uL2"/>
</dbReference>
<dbReference type="PIRSF" id="PIRSF002158">
    <property type="entry name" value="Ribosomal_L2"/>
    <property type="match status" value="1"/>
</dbReference>
<dbReference type="SMART" id="SM01382">
    <property type="entry name" value="Ribosomal_L2_C"/>
    <property type="match status" value="1"/>
</dbReference>
<dbReference type="InterPro" id="IPR022669">
    <property type="entry name" value="Ribosomal_uL2_C"/>
</dbReference>
<evidence type="ECO:0000256" key="2">
    <source>
        <dbReference type="ARBA" id="ARBA00022980"/>
    </source>
</evidence>
<keyword evidence="3" id="KW-0687">Ribonucleoprotein</keyword>
<dbReference type="InterPro" id="IPR012340">
    <property type="entry name" value="NA-bd_OB-fold"/>
</dbReference>
<evidence type="ECO:0000256" key="1">
    <source>
        <dbReference type="ARBA" id="ARBA00005636"/>
    </source>
</evidence>
<evidence type="ECO:0000313" key="8">
    <source>
        <dbReference type="EMBL" id="ARD84091.1"/>
    </source>
</evidence>
<dbReference type="GO" id="GO:0003735">
    <property type="term" value="F:structural constituent of ribosome"/>
    <property type="evidence" value="ECO:0007669"/>
    <property type="project" value="InterPro"/>
</dbReference>